<dbReference type="AlphaFoldDB" id="A0A2K8UJ17"/>
<dbReference type="InterPro" id="IPR016040">
    <property type="entry name" value="NAD(P)-bd_dom"/>
</dbReference>
<evidence type="ECO:0000259" key="1">
    <source>
        <dbReference type="Pfam" id="PF13460"/>
    </source>
</evidence>
<keyword evidence="2" id="KW-0614">Plasmid</keyword>
<reference evidence="2 3" key="1">
    <citation type="submission" date="2017-03" db="EMBL/GenBank/DDBJ databases">
        <title>Complete genome sequence of Candidatus 'Thiodictyon syntrophicum' sp. nov. strain Cad16T, a photolithoautotroph purple sulfur bacterium isolated from an alpine meromictic lake.</title>
        <authorList>
            <person name="Luedin S.M."/>
            <person name="Pothier J.F."/>
            <person name="Danza F."/>
            <person name="Storelli N."/>
            <person name="Wittwer M."/>
            <person name="Tonolla M."/>
        </authorList>
    </citation>
    <scope>NUCLEOTIDE SEQUENCE [LARGE SCALE GENOMIC DNA]</scope>
    <source>
        <strain evidence="2 3">Cad16T</strain>
        <plasmid evidence="3">Plasmid pts485</plasmid>
    </source>
</reference>
<dbReference type="Pfam" id="PF13460">
    <property type="entry name" value="NAD_binding_10"/>
    <property type="match status" value="1"/>
</dbReference>
<organism evidence="2 3">
    <name type="scientific">Candidatus Thiodictyon syntrophicum</name>
    <dbReference type="NCBI Taxonomy" id="1166950"/>
    <lineage>
        <taxon>Bacteria</taxon>
        <taxon>Pseudomonadati</taxon>
        <taxon>Pseudomonadota</taxon>
        <taxon>Gammaproteobacteria</taxon>
        <taxon>Chromatiales</taxon>
        <taxon>Chromatiaceae</taxon>
        <taxon>Thiodictyon</taxon>
    </lineage>
</organism>
<dbReference type="RefSeq" id="WP_100923191.1">
    <property type="nucleotide sequence ID" value="NZ_CP020372.1"/>
</dbReference>
<sequence length="204" mass="21551">MNIALFGATGGTGREVLQQALAQGHQVQALVRDPDKVPADCPGLTPIVGDVLDQTAVDDCVRATDAVICVLGTRPGAAPIESRGTAAILAAMQSQGVRRLIAVTSMGVGDSAQQMSFIFRIVMQIALKKIMAAKEEQERLIRASGLDWTIVRPGGLTDGPLTGTYAAGLAKSIRARQVSRADVAQFVLKQLTDDQFLRQTPAIS</sequence>
<dbReference type="InterPro" id="IPR036291">
    <property type="entry name" value="NAD(P)-bd_dom_sf"/>
</dbReference>
<dbReference type="KEGG" id="tsy:THSYN_32205"/>
<keyword evidence="3" id="KW-1185">Reference proteome</keyword>
<dbReference type="PANTHER" id="PTHR15020:SF50">
    <property type="entry name" value="UPF0659 PROTEIN YMR090W"/>
    <property type="match status" value="1"/>
</dbReference>
<proteinExistence type="predicted"/>
<geneLocation type="plasmid" evidence="3">
    <name>pts485</name>
</geneLocation>
<name>A0A2K8UJ17_9GAMM</name>
<dbReference type="SUPFAM" id="SSF51735">
    <property type="entry name" value="NAD(P)-binding Rossmann-fold domains"/>
    <property type="match status" value="1"/>
</dbReference>
<dbReference type="EMBL" id="CP020372">
    <property type="protein sequence ID" value="AUB85574.1"/>
    <property type="molecule type" value="Genomic_DNA"/>
</dbReference>
<dbReference type="OrthoDB" id="9803892at2"/>
<dbReference type="CDD" id="cd05244">
    <property type="entry name" value="BVR-B_like_SDR_a"/>
    <property type="match status" value="1"/>
</dbReference>
<gene>
    <name evidence="2" type="ORF">THSYN_32205</name>
</gene>
<protein>
    <submittedName>
        <fullName evidence="2">Epimerase</fullName>
    </submittedName>
</protein>
<dbReference type="PANTHER" id="PTHR15020">
    <property type="entry name" value="FLAVIN REDUCTASE-RELATED"/>
    <property type="match status" value="1"/>
</dbReference>
<feature type="domain" description="NAD(P)-binding" evidence="1">
    <location>
        <begin position="7"/>
        <end position="193"/>
    </location>
</feature>
<evidence type="ECO:0000313" key="2">
    <source>
        <dbReference type="EMBL" id="AUB85574.1"/>
    </source>
</evidence>
<dbReference type="Proteomes" id="UP000232638">
    <property type="component" value="Plasmid pTs485"/>
</dbReference>
<accession>A0A2K8UJ17</accession>
<evidence type="ECO:0000313" key="3">
    <source>
        <dbReference type="Proteomes" id="UP000232638"/>
    </source>
</evidence>
<dbReference type="Gene3D" id="3.40.50.720">
    <property type="entry name" value="NAD(P)-binding Rossmann-like Domain"/>
    <property type="match status" value="1"/>
</dbReference>